<feature type="domain" description="ParB-like N-terminal" evidence="1">
    <location>
        <begin position="9"/>
        <end position="91"/>
    </location>
</feature>
<dbReference type="InterPro" id="IPR036086">
    <property type="entry name" value="ParB/Sulfiredoxin_sf"/>
</dbReference>
<dbReference type="PANTHER" id="PTHR33375:SF1">
    <property type="entry name" value="CHROMOSOME-PARTITIONING PROTEIN PARB-RELATED"/>
    <property type="match status" value="1"/>
</dbReference>
<evidence type="ECO:0000313" key="2">
    <source>
        <dbReference type="EMBL" id="QIM18691.1"/>
    </source>
</evidence>
<protein>
    <submittedName>
        <fullName evidence="2">ParB N-terminal domain-containing protein</fullName>
    </submittedName>
</protein>
<organism evidence="2 3">
    <name type="scientific">Leucobacter coleopterorum</name>
    <dbReference type="NCBI Taxonomy" id="2714933"/>
    <lineage>
        <taxon>Bacteria</taxon>
        <taxon>Bacillati</taxon>
        <taxon>Actinomycetota</taxon>
        <taxon>Actinomycetes</taxon>
        <taxon>Micrococcales</taxon>
        <taxon>Microbacteriaceae</taxon>
        <taxon>Leucobacter</taxon>
    </lineage>
</organism>
<evidence type="ECO:0000313" key="3">
    <source>
        <dbReference type="Proteomes" id="UP000503441"/>
    </source>
</evidence>
<dbReference type="SUPFAM" id="SSF110849">
    <property type="entry name" value="ParB/Sulfiredoxin"/>
    <property type="match status" value="1"/>
</dbReference>
<name>A0ABX6JXK0_9MICO</name>
<dbReference type="InterPro" id="IPR050336">
    <property type="entry name" value="Chromosome_partition/occlusion"/>
</dbReference>
<sequence length="352" mass="38796">MSEDYGIQLDRALDSLRIPDRYRTDLGDLELLAESMRDRGLLQPPTVTPEGIVLIGARRVAAARLLGWKVIGVWVRSGLSDRVGFLIAEHADHSTHKPLNPIEAAGLYRELKAVFAEAAALREQATWFGHNDSAEGFGVGDSPTPNPSAVLAGRPREQAARLVTGRDSSQMLERVCRIEDLAADDDASEQVRAQAQAELELIRNGAGVHLSHLRMSTALTLEQLDLIAANDTEPEAVRGQARKEAVSVRQSDAKAVEMERLAKLALQRVKVNKRQKPAAECPRPVSAAPTQFYSARSFLAVWGDLADWWLRYDLEQIARELSDEDIDQFLRVVEGSRHFADQLQAARSALAA</sequence>
<proteinExistence type="predicted"/>
<keyword evidence="3" id="KW-1185">Reference proteome</keyword>
<dbReference type="Pfam" id="PF02195">
    <property type="entry name" value="ParB_N"/>
    <property type="match status" value="1"/>
</dbReference>
<dbReference type="Proteomes" id="UP000503441">
    <property type="component" value="Chromosome"/>
</dbReference>
<dbReference type="PANTHER" id="PTHR33375">
    <property type="entry name" value="CHROMOSOME-PARTITIONING PROTEIN PARB-RELATED"/>
    <property type="match status" value="1"/>
</dbReference>
<accession>A0ABX6JXK0</accession>
<dbReference type="EMBL" id="CP049933">
    <property type="protein sequence ID" value="QIM18691.1"/>
    <property type="molecule type" value="Genomic_DNA"/>
</dbReference>
<dbReference type="RefSeq" id="WP_166330529.1">
    <property type="nucleotide sequence ID" value="NZ_CP049933.1"/>
</dbReference>
<gene>
    <name evidence="2" type="ORF">G7066_08850</name>
</gene>
<dbReference type="InterPro" id="IPR003115">
    <property type="entry name" value="ParB_N"/>
</dbReference>
<evidence type="ECO:0000259" key="1">
    <source>
        <dbReference type="SMART" id="SM00470"/>
    </source>
</evidence>
<dbReference type="SMART" id="SM00470">
    <property type="entry name" value="ParB"/>
    <property type="match status" value="1"/>
</dbReference>
<reference evidence="2 3" key="1">
    <citation type="submission" date="2020-03" db="EMBL/GenBank/DDBJ databases">
        <title>Leucobacter sp. nov., isolated from beetles.</title>
        <authorList>
            <person name="Hyun D.-W."/>
            <person name="Bae J.-W."/>
        </authorList>
    </citation>
    <scope>NUCLEOTIDE SEQUENCE [LARGE SCALE GENOMIC DNA]</scope>
    <source>
        <strain evidence="2 3">HDW9A</strain>
    </source>
</reference>
<dbReference type="Gene3D" id="3.90.1530.30">
    <property type="match status" value="1"/>
</dbReference>